<organism evidence="1 2">
    <name type="scientific">Tunturiibacter gelidiferens</name>
    <dbReference type="NCBI Taxonomy" id="3069689"/>
    <lineage>
        <taxon>Bacteria</taxon>
        <taxon>Pseudomonadati</taxon>
        <taxon>Acidobacteriota</taxon>
        <taxon>Terriglobia</taxon>
        <taxon>Terriglobales</taxon>
        <taxon>Acidobacteriaceae</taxon>
        <taxon>Tunturiibacter</taxon>
    </lineage>
</organism>
<keyword evidence="2" id="KW-1185">Reference proteome</keyword>
<protein>
    <submittedName>
        <fullName evidence="1">Uncharacterized protein</fullName>
    </submittedName>
</protein>
<dbReference type="EMBL" id="JACHEB010000009">
    <property type="protein sequence ID" value="MBB5330290.1"/>
    <property type="molecule type" value="Genomic_DNA"/>
</dbReference>
<dbReference type="RefSeq" id="WP_423247787.1">
    <property type="nucleotide sequence ID" value="NZ_JACHEB010000009.1"/>
</dbReference>
<gene>
    <name evidence="1" type="ORF">HDF14_003923</name>
</gene>
<sequence>MEDQAVRHQVVVFDGLSLLISIVLCDDAFAAEESPLEEVVEGFALIRGTLDGRPQLRVRDVPKQEAGADDSSKLAKGLQRWFLRL</sequence>
<evidence type="ECO:0000313" key="1">
    <source>
        <dbReference type="EMBL" id="MBB5330290.1"/>
    </source>
</evidence>
<name>A0A9X0QH84_9BACT</name>
<dbReference type="AlphaFoldDB" id="A0A9X0QH84"/>
<accession>A0A9X0QH84</accession>
<comment type="caution">
    <text evidence="1">The sequence shown here is derived from an EMBL/GenBank/DDBJ whole genome shotgun (WGS) entry which is preliminary data.</text>
</comment>
<evidence type="ECO:0000313" key="2">
    <source>
        <dbReference type="Proteomes" id="UP000535182"/>
    </source>
</evidence>
<proteinExistence type="predicted"/>
<dbReference type="Proteomes" id="UP000535182">
    <property type="component" value="Unassembled WGS sequence"/>
</dbReference>
<reference evidence="1 2" key="1">
    <citation type="submission" date="2020-08" db="EMBL/GenBank/DDBJ databases">
        <title>Genomic Encyclopedia of Type Strains, Phase IV (KMG-V): Genome sequencing to study the core and pangenomes of soil and plant-associated prokaryotes.</title>
        <authorList>
            <person name="Whitman W."/>
        </authorList>
    </citation>
    <scope>NUCLEOTIDE SEQUENCE [LARGE SCALE GENOMIC DNA]</scope>
    <source>
        <strain evidence="1 2">X5P2</strain>
    </source>
</reference>